<evidence type="ECO:0008006" key="4">
    <source>
        <dbReference type="Google" id="ProtNLM"/>
    </source>
</evidence>
<dbReference type="RefSeq" id="WP_182081399.1">
    <property type="nucleotide sequence ID" value="NZ_NWUS01000001.1"/>
</dbReference>
<evidence type="ECO:0000313" key="2">
    <source>
        <dbReference type="EMBL" id="MBA5725293.1"/>
    </source>
</evidence>
<sequence length="209" mass="23556">MGKHIIPEGAWGREDSNGCEIMALRLEQGRLDHEALEGVRQRKLMVRVRRKLSPCIIMVFLAFVLSAPFGILGQTELQTALTLGTVWFWALYRPAFMPLFGLFCSGLVIELFSANPPGVLLFWMLVAYGVAHGCRVGLSRRGFLLSWILYGLIVLGEAMTDWVLMVIRVRGALSVYPIVFQESLAVGSYPFLHVLYLWGLSVMEKHDRL</sequence>
<keyword evidence="1" id="KW-1133">Transmembrane helix</keyword>
<evidence type="ECO:0000313" key="3">
    <source>
        <dbReference type="Proteomes" id="UP001516390"/>
    </source>
</evidence>
<feature type="transmembrane region" description="Helical" evidence="1">
    <location>
        <begin position="119"/>
        <end position="138"/>
    </location>
</feature>
<gene>
    <name evidence="2" type="ORF">CPA57_03240</name>
</gene>
<evidence type="ECO:0000256" key="1">
    <source>
        <dbReference type="SAM" id="Phobius"/>
    </source>
</evidence>
<feature type="transmembrane region" description="Helical" evidence="1">
    <location>
        <begin position="144"/>
        <end position="167"/>
    </location>
</feature>
<proteinExistence type="predicted"/>
<keyword evidence="3" id="KW-1185">Reference proteome</keyword>
<dbReference type="Proteomes" id="UP001516390">
    <property type="component" value="Unassembled WGS sequence"/>
</dbReference>
<reference evidence="2 3" key="1">
    <citation type="submission" date="2017-09" db="EMBL/GenBank/DDBJ databases">
        <authorList>
            <person name="Jakob F."/>
        </authorList>
    </citation>
    <scope>NUCLEOTIDE SEQUENCE [LARGE SCALE GENOMIC DNA]</scope>
    <source>
        <strain evidence="2 3">TMW 2.1880</strain>
    </source>
</reference>
<accession>A0ABR5ZLW8</accession>
<feature type="transmembrane region" description="Helical" evidence="1">
    <location>
        <begin position="179"/>
        <end position="199"/>
    </location>
</feature>
<dbReference type="EMBL" id="NWUS01000001">
    <property type="protein sequence ID" value="MBA5725293.1"/>
    <property type="molecule type" value="Genomic_DNA"/>
</dbReference>
<keyword evidence="1" id="KW-0472">Membrane</keyword>
<comment type="caution">
    <text evidence="2">The sequence shown here is derived from an EMBL/GenBank/DDBJ whole genome shotgun (WGS) entry which is preliminary data.</text>
</comment>
<name>A0ABR5ZLW8_9PROT</name>
<protein>
    <recommendedName>
        <fullName evidence="4">Rod shape-determining protein MreD</fullName>
    </recommendedName>
</protein>
<feature type="transmembrane region" description="Helical" evidence="1">
    <location>
        <begin position="52"/>
        <end position="71"/>
    </location>
</feature>
<organism evidence="2 3">
    <name type="scientific">Bombella favorum</name>
    <dbReference type="NCBI Taxonomy" id="2039164"/>
    <lineage>
        <taxon>Bacteria</taxon>
        <taxon>Pseudomonadati</taxon>
        <taxon>Pseudomonadota</taxon>
        <taxon>Alphaproteobacteria</taxon>
        <taxon>Acetobacterales</taxon>
        <taxon>Acetobacteraceae</taxon>
        <taxon>Bombella</taxon>
    </lineage>
</organism>
<keyword evidence="1" id="KW-0812">Transmembrane</keyword>